<reference evidence="3 4" key="1">
    <citation type="submission" date="2019-02" db="EMBL/GenBank/DDBJ databases">
        <title>Deep-cultivation of Planctomycetes and their phenomic and genomic characterization uncovers novel biology.</title>
        <authorList>
            <person name="Wiegand S."/>
            <person name="Jogler M."/>
            <person name="Boedeker C."/>
            <person name="Pinto D."/>
            <person name="Vollmers J."/>
            <person name="Rivas-Marin E."/>
            <person name="Kohn T."/>
            <person name="Peeters S.H."/>
            <person name="Heuer A."/>
            <person name="Rast P."/>
            <person name="Oberbeckmann S."/>
            <person name="Bunk B."/>
            <person name="Jeske O."/>
            <person name="Meyerdierks A."/>
            <person name="Storesund J.E."/>
            <person name="Kallscheuer N."/>
            <person name="Luecker S."/>
            <person name="Lage O.M."/>
            <person name="Pohl T."/>
            <person name="Merkel B.J."/>
            <person name="Hornburger P."/>
            <person name="Mueller R.-W."/>
            <person name="Bruemmer F."/>
            <person name="Labrenz M."/>
            <person name="Spormann A.M."/>
            <person name="Op Den Camp H."/>
            <person name="Overmann J."/>
            <person name="Amann R."/>
            <person name="Jetten M.S.M."/>
            <person name="Mascher T."/>
            <person name="Medema M.H."/>
            <person name="Devos D.P."/>
            <person name="Kaster A.-K."/>
            <person name="Ovreas L."/>
            <person name="Rohde M."/>
            <person name="Galperin M.Y."/>
            <person name="Jogler C."/>
        </authorList>
    </citation>
    <scope>NUCLEOTIDE SEQUENCE [LARGE SCALE GENOMIC DNA]</scope>
    <source>
        <strain evidence="3 4">KOR34</strain>
    </source>
</reference>
<dbReference type="GO" id="GO:0000272">
    <property type="term" value="P:polysaccharide catabolic process"/>
    <property type="evidence" value="ECO:0007669"/>
    <property type="project" value="InterPro"/>
</dbReference>
<sequence length="1422" mass="153655">MKQVSGDSSSQPVQRHIRARFERLEPRHLLAVVINEIHYDPDINTERVEFLELHNTGPAAVDLSQWRIDEAVDYTFPDASTLPAGGYLVITQNASDFQAKFGFAPFGEWEAGDKLSNDGERIELLDAGGELIDVVTYQPGFPWPTTGEYGSSLELINPNLDNDLAGSWRSSGLSSAPDAGAVLVGAGSVWRYRKGIVANPPTNAGSPANDWRQTGFVESNDAVAWTEGPASIGYGDGDDATELNDMRNSYSSVYTRRSFTLDGDIPDTLDLRIYVDDGAIVYINGLEVVRANVSAGVKNYDSLSGVNHDAEWESYTLTGASSYLTSGENTVAVHVLNGTLGSSDLSFNLELAIPDGTLAQPTPGAQNLALVANAGPQIRQLKQSVDQPQSGEDVVVSIKATDPDGVQQVTLEYQLVDAGAYVRLTDPAYDAGWTTVVMRDDGLGGDAVAGDDVYSVTLAGSLQVNRRLVRYRVSAVDTLGASVTGPYADDPQPNFAYFVYDGVPDYTASLRPGVEPSVVYSGDALDDIATYHLIANPTDVINSQYNGQYNEVQFRGTLVYNGVVYDHVEFRNRGVASTYQVGKNKWKIDFLQGHEFQAYDNYGVPYAEKWDEINILPGTNPWWRNDVSTEGTVLFEPAAFKLYELAGAPAPKTNYFNFRVIDGASETGSDQYGGDYWGLYIGIEQPDGSFLDERGLPDGNVYNMHQSVFGATNQRHQGSESVTDRSDLAAFVAGADGGFESLQWWEENLNWDVYFAWNIINHLVNNSDIRPNENVNYYRNEETGQWYVIPWDLDLTFEDAPHHGTPVTTRENIRTLLSHHPAAKLAYDNRLREVTDLLLNSGDAARVIEELAGVLTLGTGDLSVVQANQAMWDFHPRKNKKGIWYENFNPSLLASEDFAGLVDYMQDFVGPGGYGYNLVQSQGSDANIPATPGISYTGGPEHPVDQLVFQTTPFSDPQGAGTFAAMEWRIAEVVNASVVNYVQGQPYLYEIEGTWESGELTSFDSQLDVPVDALAAGHTYRARVRMQDTSGNWSHWSDPIEFLAGAPALTPTIAVTELHYHPSNAGLADESDQEFIEIFNTGDSVVDLSGVQIADFADEPFVFAEGESLGPGEYLVVARSPSIFQSIYGDSVALAQGGFAPGNLSNGGETISLLSAEGVVFLSFTYDDAAPWPTAADGEGPSLEIIDPYGDPADPTNWRASASIGGSPGAAQVVLPQLAGDYDSSGVVDQLDYAVWRSTYGSTPLTPGAGADGNADGLIDAADYSVWRDNLGAVLTPTELGVASSPNAASVGNIDADRATDGPPQELSAWPVGEPSAPLESDQAIIFVADAIAPAPRTDVLVNERSDANSGRPLRSSPTLHRNIDAAFARFTVEADRSEEVLAGPSSDDAWDPIDDADSDPRHADAIFSRPARPLAMPRPGS</sequence>
<dbReference type="PROSITE" id="PS51841">
    <property type="entry name" value="LTD"/>
    <property type="match status" value="2"/>
</dbReference>
<dbReference type="InterPro" id="IPR014867">
    <property type="entry name" value="Spore_coat_CotH_CotH2/3/7"/>
</dbReference>
<dbReference type="Gene3D" id="2.60.120.260">
    <property type="entry name" value="Galactose-binding domain-like"/>
    <property type="match status" value="1"/>
</dbReference>
<evidence type="ECO:0000313" key="4">
    <source>
        <dbReference type="Proteomes" id="UP000316714"/>
    </source>
</evidence>
<dbReference type="Proteomes" id="UP000316714">
    <property type="component" value="Unassembled WGS sequence"/>
</dbReference>
<dbReference type="InterPro" id="IPR036439">
    <property type="entry name" value="Dockerin_dom_sf"/>
</dbReference>
<evidence type="ECO:0000313" key="3">
    <source>
        <dbReference type="EMBL" id="TWT37659.1"/>
    </source>
</evidence>
<evidence type="ECO:0000259" key="2">
    <source>
        <dbReference type="PROSITE" id="PS51841"/>
    </source>
</evidence>
<feature type="domain" description="LTD" evidence="2">
    <location>
        <begin position="1041"/>
        <end position="1193"/>
    </location>
</feature>
<feature type="region of interest" description="Disordered" evidence="1">
    <location>
        <begin position="1378"/>
        <end position="1422"/>
    </location>
</feature>
<dbReference type="PANTHER" id="PTHR40050:SF1">
    <property type="entry name" value="INNER SPORE COAT PROTEIN H"/>
    <property type="match status" value="1"/>
</dbReference>
<feature type="domain" description="LTD" evidence="2">
    <location>
        <begin position="25"/>
        <end position="139"/>
    </location>
</feature>
<accession>A0A5C5VIG0</accession>
<dbReference type="InterPro" id="IPR036415">
    <property type="entry name" value="Lamin_tail_dom_sf"/>
</dbReference>
<dbReference type="RefSeq" id="WP_146564978.1">
    <property type="nucleotide sequence ID" value="NZ_SIHJ01000001.1"/>
</dbReference>
<dbReference type="PANTHER" id="PTHR40050">
    <property type="entry name" value="INNER SPORE COAT PROTEIN H"/>
    <property type="match status" value="1"/>
</dbReference>
<dbReference type="Gene3D" id="1.10.1330.10">
    <property type="entry name" value="Dockerin domain"/>
    <property type="match status" value="1"/>
</dbReference>
<dbReference type="Gene3D" id="2.60.40.10">
    <property type="entry name" value="Immunoglobulins"/>
    <property type="match status" value="1"/>
</dbReference>
<organism evidence="3 4">
    <name type="scientific">Posidoniimonas corsicana</name>
    <dbReference type="NCBI Taxonomy" id="1938618"/>
    <lineage>
        <taxon>Bacteria</taxon>
        <taxon>Pseudomonadati</taxon>
        <taxon>Planctomycetota</taxon>
        <taxon>Planctomycetia</taxon>
        <taxon>Pirellulales</taxon>
        <taxon>Lacipirellulaceae</taxon>
        <taxon>Posidoniimonas</taxon>
    </lineage>
</organism>
<dbReference type="SUPFAM" id="SSF74853">
    <property type="entry name" value="Lamin A/C globular tail domain"/>
    <property type="match status" value="2"/>
</dbReference>
<comment type="caution">
    <text evidence="3">The sequence shown here is derived from an EMBL/GenBank/DDBJ whole genome shotgun (WGS) entry which is preliminary data.</text>
</comment>
<gene>
    <name evidence="3" type="ORF">KOR34_26180</name>
</gene>
<feature type="compositionally biased region" description="Acidic residues" evidence="1">
    <location>
        <begin position="1389"/>
        <end position="1398"/>
    </location>
</feature>
<protein>
    <submittedName>
        <fullName evidence="3">CotH protein</fullName>
    </submittedName>
</protein>
<dbReference type="Pfam" id="PF00932">
    <property type="entry name" value="LTD"/>
    <property type="match status" value="2"/>
</dbReference>
<dbReference type="Pfam" id="PF08757">
    <property type="entry name" value="CotH"/>
    <property type="match status" value="1"/>
</dbReference>
<dbReference type="InterPro" id="IPR013783">
    <property type="entry name" value="Ig-like_fold"/>
</dbReference>
<dbReference type="Gene3D" id="2.60.40.1260">
    <property type="entry name" value="Lamin Tail domain"/>
    <property type="match status" value="1"/>
</dbReference>
<dbReference type="OrthoDB" id="9809781at2"/>
<name>A0A5C5VIG0_9BACT</name>
<keyword evidence="4" id="KW-1185">Reference proteome</keyword>
<evidence type="ECO:0000256" key="1">
    <source>
        <dbReference type="SAM" id="MobiDB-lite"/>
    </source>
</evidence>
<dbReference type="EMBL" id="SIHJ01000001">
    <property type="protein sequence ID" value="TWT37659.1"/>
    <property type="molecule type" value="Genomic_DNA"/>
</dbReference>
<proteinExistence type="predicted"/>
<dbReference type="InterPro" id="IPR001322">
    <property type="entry name" value="Lamin_tail_dom"/>
</dbReference>